<gene>
    <name evidence="2" type="ORF">KSU1_C1476</name>
</gene>
<organism evidence="2 3">
    <name type="scientific">Candidatus Jettenia caeni</name>
    <dbReference type="NCBI Taxonomy" id="247490"/>
    <lineage>
        <taxon>Bacteria</taxon>
        <taxon>Pseudomonadati</taxon>
        <taxon>Planctomycetota</taxon>
        <taxon>Candidatus Brocadiia</taxon>
        <taxon>Candidatus Brocadiales</taxon>
        <taxon>Candidatus Brocadiaceae</taxon>
        <taxon>Candidatus Jettenia</taxon>
    </lineage>
</organism>
<feature type="region of interest" description="Disordered" evidence="1">
    <location>
        <begin position="1"/>
        <end position="56"/>
    </location>
</feature>
<dbReference type="STRING" id="247490.KSU1_C1476"/>
<comment type="caution">
    <text evidence="2">The sequence shown here is derived from an EMBL/GenBank/DDBJ whole genome shotgun (WGS) entry which is preliminary data.</text>
</comment>
<name>I3IMX7_9BACT</name>
<accession>I3IMX7</accession>
<evidence type="ECO:0000313" key="2">
    <source>
        <dbReference type="EMBL" id="GAB63072.1"/>
    </source>
</evidence>
<feature type="compositionally biased region" description="Basic and acidic residues" evidence="1">
    <location>
        <begin position="1"/>
        <end position="20"/>
    </location>
</feature>
<sequence>MKPARTKQDGGGDNYDKDGDSAAGGSEQEGLYCGSNGTDGGGDGGVCADTGGDDGL</sequence>
<reference evidence="2 3" key="1">
    <citation type="journal article" date="2012" name="FEBS Lett.">
        <title>Anammox organism KSU-1 expresses a NirK-type copper-containing nitrite reductase instead of a NirS-type with cytochrome cd1.</title>
        <authorList>
            <person name="Hira D."/>
            <person name="Toh H."/>
            <person name="Migita C.T."/>
            <person name="Okubo H."/>
            <person name="Nishiyama T."/>
            <person name="Hattori M."/>
            <person name="Furukawa K."/>
            <person name="Fujii T."/>
        </authorList>
    </citation>
    <scope>NUCLEOTIDE SEQUENCE [LARGE SCALE GENOMIC DNA]</scope>
</reference>
<dbReference type="EMBL" id="BAFH01000003">
    <property type="protein sequence ID" value="GAB63072.1"/>
    <property type="molecule type" value="Genomic_DNA"/>
</dbReference>
<keyword evidence="3" id="KW-1185">Reference proteome</keyword>
<dbReference type="Proteomes" id="UP000002985">
    <property type="component" value="Unassembled WGS sequence"/>
</dbReference>
<proteinExistence type="predicted"/>
<evidence type="ECO:0000313" key="3">
    <source>
        <dbReference type="Proteomes" id="UP000002985"/>
    </source>
</evidence>
<evidence type="ECO:0000256" key="1">
    <source>
        <dbReference type="SAM" id="MobiDB-lite"/>
    </source>
</evidence>
<dbReference type="AlphaFoldDB" id="I3IMX7"/>
<protein>
    <submittedName>
        <fullName evidence="2">Uncharacterized protein</fullName>
    </submittedName>
</protein>